<dbReference type="Gene3D" id="3.40.630.30">
    <property type="match status" value="1"/>
</dbReference>
<evidence type="ECO:0000313" key="1">
    <source>
        <dbReference type="EMBL" id="KAH7035955.1"/>
    </source>
</evidence>
<keyword evidence="2" id="KW-1185">Reference proteome</keyword>
<dbReference type="EMBL" id="JAGTJQ010000003">
    <property type="protein sequence ID" value="KAH7035955.1"/>
    <property type="molecule type" value="Genomic_DNA"/>
</dbReference>
<dbReference type="AlphaFoldDB" id="A0A9P9BTG9"/>
<sequence length="236" mass="26044">MAKRVVLLIPWDPNSPEHVEELFQQRVQCGWNSNHVEKWRTAQAEGSKCIYWVVIPEDAPDRNDLIKQHLATYPKPGIPLVDTSTSINAKPVTPSGVQFQPVGHISLDPGNPSAKDLQLDLPASGCYWITTFYISTVLQSQGLGGAAMAAAESMAALEPLCAKALALDTLKAEDQRREDIANALFGGVPKVTNQEWYSRRGYQLIKTVVNHYHRELTAILGPGHESSTVFMKRDVA</sequence>
<dbReference type="RefSeq" id="XP_046016048.1">
    <property type="nucleotide sequence ID" value="XM_046151605.1"/>
</dbReference>
<dbReference type="InterPro" id="IPR016181">
    <property type="entry name" value="Acyl_CoA_acyltransferase"/>
</dbReference>
<evidence type="ECO:0000313" key="2">
    <source>
        <dbReference type="Proteomes" id="UP000756346"/>
    </source>
</evidence>
<comment type="caution">
    <text evidence="1">The sequence shown here is derived from an EMBL/GenBank/DDBJ whole genome shotgun (WGS) entry which is preliminary data.</text>
</comment>
<proteinExistence type="predicted"/>
<accession>A0A9P9BTG9</accession>
<protein>
    <submittedName>
        <fullName evidence="1">Uncharacterized protein</fullName>
    </submittedName>
</protein>
<name>A0A9P9BTG9_9PEZI</name>
<dbReference type="SUPFAM" id="SSF55729">
    <property type="entry name" value="Acyl-CoA N-acyltransferases (Nat)"/>
    <property type="match status" value="1"/>
</dbReference>
<reference evidence="1" key="1">
    <citation type="journal article" date="2021" name="Nat. Commun.">
        <title>Genetic determinants of endophytism in the Arabidopsis root mycobiome.</title>
        <authorList>
            <person name="Mesny F."/>
            <person name="Miyauchi S."/>
            <person name="Thiergart T."/>
            <person name="Pickel B."/>
            <person name="Atanasova L."/>
            <person name="Karlsson M."/>
            <person name="Huettel B."/>
            <person name="Barry K.W."/>
            <person name="Haridas S."/>
            <person name="Chen C."/>
            <person name="Bauer D."/>
            <person name="Andreopoulos W."/>
            <person name="Pangilinan J."/>
            <person name="LaButti K."/>
            <person name="Riley R."/>
            <person name="Lipzen A."/>
            <person name="Clum A."/>
            <person name="Drula E."/>
            <person name="Henrissat B."/>
            <person name="Kohler A."/>
            <person name="Grigoriev I.V."/>
            <person name="Martin F.M."/>
            <person name="Hacquard S."/>
        </authorList>
    </citation>
    <scope>NUCLEOTIDE SEQUENCE</scope>
    <source>
        <strain evidence="1">MPI-CAGE-CH-0230</strain>
    </source>
</reference>
<dbReference type="OrthoDB" id="2326446at2759"/>
<dbReference type="Proteomes" id="UP000756346">
    <property type="component" value="Unassembled WGS sequence"/>
</dbReference>
<gene>
    <name evidence="1" type="ORF">B0I36DRAFT_286541</name>
</gene>
<organism evidence="1 2">
    <name type="scientific">Microdochium trichocladiopsis</name>
    <dbReference type="NCBI Taxonomy" id="1682393"/>
    <lineage>
        <taxon>Eukaryota</taxon>
        <taxon>Fungi</taxon>
        <taxon>Dikarya</taxon>
        <taxon>Ascomycota</taxon>
        <taxon>Pezizomycotina</taxon>
        <taxon>Sordariomycetes</taxon>
        <taxon>Xylariomycetidae</taxon>
        <taxon>Xylariales</taxon>
        <taxon>Microdochiaceae</taxon>
        <taxon>Microdochium</taxon>
    </lineage>
</organism>
<dbReference type="GeneID" id="70181151"/>